<sequence>MQFEEKNLIEKLFQRLQKAEENASIRDNEAEKQIQDAVKEQPAAPYYMVQSILIQEAALNKLNQQILKLKNELFQLQMTNQAKGKTFLSRLFGSNQHSHQMSSKDLQQPVVSSENRSYSSGTSPRNGVNSFMTGALQTAAGVAGGVVIGNMLNNMFHHSAPEEIINIIDDPSSSVVENDSSLLNSDLDVDNLDGDMFDYTSDSQLISDDQLSNGDFDIGNFGDDDFI</sequence>
<comment type="caution">
    <text evidence="3">The sequence shown here is derived from an EMBL/GenBank/DDBJ whole genome shotgun (WGS) entry which is preliminary data.</text>
</comment>
<dbReference type="RefSeq" id="WP_136130618.1">
    <property type="nucleotide sequence ID" value="NZ_CM009562.1"/>
</dbReference>
<evidence type="ECO:0000256" key="1">
    <source>
        <dbReference type="SAM" id="Coils"/>
    </source>
</evidence>
<dbReference type="Pfam" id="PF09849">
    <property type="entry name" value="DUF2076"/>
    <property type="match status" value="1"/>
</dbReference>
<gene>
    <name evidence="3" type="ORF">CRV12_03710</name>
</gene>
<feature type="region of interest" description="Disordered" evidence="2">
    <location>
        <begin position="98"/>
        <end position="126"/>
    </location>
</feature>
<keyword evidence="3" id="KW-0614">Plasmid</keyword>
<proteinExistence type="predicted"/>
<accession>A0A2P5SZ84</accession>
<feature type="coiled-coil region" evidence="1">
    <location>
        <begin position="2"/>
        <end position="79"/>
    </location>
</feature>
<dbReference type="Proteomes" id="UP000296153">
    <property type="component" value="Plasmid pSOE2"/>
</dbReference>
<dbReference type="AlphaFoldDB" id="A0A2P5SZ84"/>
<dbReference type="OrthoDB" id="122910at2"/>
<geneLocation type="plasmid" evidence="3">
    <name>pSOE2</name>
</geneLocation>
<keyword evidence="1" id="KW-0175">Coiled coil</keyword>
<name>A0A2P5SZ84_9GAMM</name>
<evidence type="ECO:0000256" key="2">
    <source>
        <dbReference type="SAM" id="MobiDB-lite"/>
    </source>
</evidence>
<organism evidence="3">
    <name type="scientific">Candidatus Pantoea edessiphila</name>
    <dbReference type="NCBI Taxonomy" id="2044610"/>
    <lineage>
        <taxon>Bacteria</taxon>
        <taxon>Pseudomonadati</taxon>
        <taxon>Pseudomonadota</taxon>
        <taxon>Gammaproteobacteria</taxon>
        <taxon>Enterobacterales</taxon>
        <taxon>Erwiniaceae</taxon>
        <taxon>Pantoea</taxon>
    </lineage>
</organism>
<protein>
    <submittedName>
        <fullName evidence="3">ABC transporter substrate-binding protein</fullName>
    </submittedName>
</protein>
<evidence type="ECO:0000313" key="3">
    <source>
        <dbReference type="EMBL" id="PPI87623.1"/>
    </source>
</evidence>
<dbReference type="InterPro" id="IPR018648">
    <property type="entry name" value="DUF2076"/>
</dbReference>
<reference evidence="3" key="1">
    <citation type="journal article" date="2018" name="Genome Biol. Evol.">
        <title>Cladogenesis and Genomic Streamlining in Extracellular Endosymbionts of Tropical Stink Bugs.</title>
        <authorList>
            <person name="Otero-Bravo A."/>
            <person name="Goffredi S."/>
            <person name="Sabree Z.L."/>
        </authorList>
    </citation>
    <scope>NUCLEOTIDE SEQUENCE [LARGE SCALE GENOMIC DNA]</scope>
    <source>
        <strain evidence="3">SoEE</strain>
        <plasmid evidence="3">pSOE2</plasmid>
    </source>
</reference>
<dbReference type="EMBL" id="PDKT01000010">
    <property type="protein sequence ID" value="PPI87623.1"/>
    <property type="molecule type" value="Genomic_DNA"/>
</dbReference>